<evidence type="ECO:0000313" key="6">
    <source>
        <dbReference type="EMBL" id="SEQ05789.1"/>
    </source>
</evidence>
<dbReference type="EMBL" id="FOFO01000015">
    <property type="protein sequence ID" value="SEQ05789.1"/>
    <property type="molecule type" value="Genomic_DNA"/>
</dbReference>
<gene>
    <name evidence="6" type="ORF">SAMN05421693_11542</name>
</gene>
<keyword evidence="7" id="KW-1185">Reference proteome</keyword>
<sequence length="180" mass="19737">MSDSLLPELVDPFRLADKSRVLEGVLDMAAMPRLAVAMGEPARGLCRVALTFDRGPSGRPRLAGHVVAELAPLCQRCLEPMRLPVDSRFEMRLVQEDRQAAGALDEEDLLVVGDERLNLAALVEDELMLCLPVVPLHPAQTCAAHFRSEFNDRELKAAQKQENNPFAVLGRLKGGQDADS</sequence>
<comment type="similarity">
    <text evidence="2">Belongs to the DUF177 domain family.</text>
</comment>
<dbReference type="InterPro" id="IPR039255">
    <property type="entry name" value="YceD_bac"/>
</dbReference>
<dbReference type="GO" id="GO:0042254">
    <property type="term" value="P:ribosome biogenesis"/>
    <property type="evidence" value="ECO:0007669"/>
    <property type="project" value="UniProtKB-KW"/>
</dbReference>
<evidence type="ECO:0000256" key="3">
    <source>
        <dbReference type="ARBA" id="ARBA00015716"/>
    </source>
</evidence>
<name>A0A1H9CXC2_9GAMM</name>
<evidence type="ECO:0000256" key="2">
    <source>
        <dbReference type="ARBA" id="ARBA00010740"/>
    </source>
</evidence>
<keyword evidence="4" id="KW-0690">Ribosome biogenesis</keyword>
<dbReference type="PANTHER" id="PTHR38099:SF1">
    <property type="entry name" value="LARGE RIBOSOMAL RNA SUBUNIT ACCUMULATION PROTEIN YCED"/>
    <property type="match status" value="1"/>
</dbReference>
<reference evidence="6 7" key="1">
    <citation type="submission" date="2016-10" db="EMBL/GenBank/DDBJ databases">
        <authorList>
            <person name="de Groot N.N."/>
        </authorList>
    </citation>
    <scope>NUCLEOTIDE SEQUENCE [LARGE SCALE GENOMIC DNA]</scope>
    <source>
        <strain evidence="6 7">B7-7</strain>
    </source>
</reference>
<evidence type="ECO:0000256" key="1">
    <source>
        <dbReference type="ARBA" id="ARBA00002868"/>
    </source>
</evidence>
<evidence type="ECO:0000313" key="7">
    <source>
        <dbReference type="Proteomes" id="UP000199496"/>
    </source>
</evidence>
<organism evidence="6 7">
    <name type="scientific">Ectothiorhodospira magna</name>
    <dbReference type="NCBI Taxonomy" id="867345"/>
    <lineage>
        <taxon>Bacteria</taxon>
        <taxon>Pseudomonadati</taxon>
        <taxon>Pseudomonadota</taxon>
        <taxon>Gammaproteobacteria</taxon>
        <taxon>Chromatiales</taxon>
        <taxon>Ectothiorhodospiraceae</taxon>
        <taxon>Ectothiorhodospira</taxon>
    </lineage>
</organism>
<dbReference type="GO" id="GO:0005829">
    <property type="term" value="C:cytosol"/>
    <property type="evidence" value="ECO:0007669"/>
    <property type="project" value="TreeGrafter"/>
</dbReference>
<protein>
    <recommendedName>
        <fullName evidence="3">Large ribosomal RNA subunit accumulation protein YceD</fullName>
    </recommendedName>
    <alternativeName>
        <fullName evidence="5">23S rRNA accumulation protein YceD</fullName>
    </alternativeName>
</protein>
<dbReference type="AlphaFoldDB" id="A0A1H9CXC2"/>
<dbReference type="PANTHER" id="PTHR38099">
    <property type="entry name" value="LARGE RIBOSOMAL RNA SUBUNIT ACCUMULATION PROTEIN YCED"/>
    <property type="match status" value="1"/>
</dbReference>
<dbReference type="RefSeq" id="WP_090206692.1">
    <property type="nucleotide sequence ID" value="NZ_FOFO01000015.1"/>
</dbReference>
<proteinExistence type="inferred from homology"/>
<dbReference type="OrthoDB" id="9786771at2"/>
<evidence type="ECO:0000256" key="5">
    <source>
        <dbReference type="ARBA" id="ARBA00031841"/>
    </source>
</evidence>
<comment type="function">
    <text evidence="1">Plays a role in synthesis, processing and/or stability of 23S rRNA.</text>
</comment>
<dbReference type="Pfam" id="PF02620">
    <property type="entry name" value="YceD"/>
    <property type="match status" value="1"/>
</dbReference>
<dbReference type="STRING" id="867345.SAMN05421693_11542"/>
<evidence type="ECO:0000256" key="4">
    <source>
        <dbReference type="ARBA" id="ARBA00022517"/>
    </source>
</evidence>
<accession>A0A1H9CXC2</accession>
<dbReference type="InterPro" id="IPR003772">
    <property type="entry name" value="YceD"/>
</dbReference>
<dbReference type="Proteomes" id="UP000199496">
    <property type="component" value="Unassembled WGS sequence"/>
</dbReference>